<dbReference type="EMBL" id="PFFQ01000014">
    <property type="protein sequence ID" value="PIW18098.1"/>
    <property type="molecule type" value="Genomic_DNA"/>
</dbReference>
<dbReference type="InterPro" id="IPR005225">
    <property type="entry name" value="Small_GTP-bd"/>
</dbReference>
<comment type="caution">
    <text evidence="4">The sequence shown here is derived from an EMBL/GenBank/DDBJ whole genome shotgun (WGS) entry which is preliminary data.</text>
</comment>
<dbReference type="Pfam" id="PF00009">
    <property type="entry name" value="GTP_EFTU"/>
    <property type="match status" value="1"/>
</dbReference>
<keyword evidence="1" id="KW-0547">Nucleotide-binding</keyword>
<dbReference type="PRINTS" id="PR00315">
    <property type="entry name" value="ELONGATNFCT"/>
</dbReference>
<dbReference type="FunFam" id="3.30.70.240:FF:000001">
    <property type="entry name" value="Elongation factor G"/>
    <property type="match status" value="1"/>
</dbReference>
<dbReference type="CDD" id="cd04088">
    <property type="entry name" value="EFG_mtEFG_II"/>
    <property type="match status" value="1"/>
</dbReference>
<dbReference type="CDD" id="cd16262">
    <property type="entry name" value="EFG_III"/>
    <property type="match status" value="1"/>
</dbReference>
<keyword evidence="4" id="KW-0648">Protein biosynthesis</keyword>
<dbReference type="InterPro" id="IPR000795">
    <property type="entry name" value="T_Tr_GTP-bd_dom"/>
</dbReference>
<feature type="domain" description="Tr-type G" evidence="3">
    <location>
        <begin position="17"/>
        <end position="289"/>
    </location>
</feature>
<dbReference type="SMART" id="SM00838">
    <property type="entry name" value="EFG_C"/>
    <property type="match status" value="1"/>
</dbReference>
<dbReference type="GO" id="GO:0032790">
    <property type="term" value="P:ribosome disassembly"/>
    <property type="evidence" value="ECO:0007669"/>
    <property type="project" value="TreeGrafter"/>
</dbReference>
<reference evidence="4 5" key="1">
    <citation type="submission" date="2017-09" db="EMBL/GenBank/DDBJ databases">
        <title>Depth-based differentiation of microbial function through sediment-hosted aquifers and enrichment of novel symbionts in the deep terrestrial subsurface.</title>
        <authorList>
            <person name="Probst A.J."/>
            <person name="Ladd B."/>
            <person name="Jarett J.K."/>
            <person name="Geller-Mcgrath D.E."/>
            <person name="Sieber C.M."/>
            <person name="Emerson J.B."/>
            <person name="Anantharaman K."/>
            <person name="Thomas B.C."/>
            <person name="Malmstrom R."/>
            <person name="Stieglmeier M."/>
            <person name="Klingl A."/>
            <person name="Woyke T."/>
            <person name="Ryan C.M."/>
            <person name="Banfield J.F."/>
        </authorList>
    </citation>
    <scope>NUCLEOTIDE SEQUENCE [LARGE SCALE GENOMIC DNA]</scope>
    <source>
        <strain evidence="4">CG17_big_fil_post_rev_8_21_14_2_50_48_46</strain>
    </source>
</reference>
<dbReference type="Pfam" id="PF14492">
    <property type="entry name" value="EFG_III"/>
    <property type="match status" value="1"/>
</dbReference>
<dbReference type="InterPro" id="IPR014721">
    <property type="entry name" value="Ribsml_uS5_D2-typ_fold_subgr"/>
</dbReference>
<dbReference type="InterPro" id="IPR035649">
    <property type="entry name" value="EFG_V"/>
</dbReference>
<dbReference type="Pfam" id="PF22042">
    <property type="entry name" value="EF-G_D2"/>
    <property type="match status" value="1"/>
</dbReference>
<dbReference type="Pfam" id="PF00679">
    <property type="entry name" value="EFG_C"/>
    <property type="match status" value="1"/>
</dbReference>
<dbReference type="PROSITE" id="PS51722">
    <property type="entry name" value="G_TR_2"/>
    <property type="match status" value="1"/>
</dbReference>
<dbReference type="InterPro" id="IPR009022">
    <property type="entry name" value="EFG_III"/>
</dbReference>
<dbReference type="InterPro" id="IPR000640">
    <property type="entry name" value="EFG_V-like"/>
</dbReference>
<protein>
    <submittedName>
        <fullName evidence="4">Elongation factor G</fullName>
    </submittedName>
</protein>
<keyword evidence="2" id="KW-0342">GTP-binding</keyword>
<dbReference type="SUPFAM" id="SSF54980">
    <property type="entry name" value="EF-G C-terminal domain-like"/>
    <property type="match status" value="2"/>
</dbReference>
<dbReference type="SMART" id="SM00889">
    <property type="entry name" value="EFG_IV"/>
    <property type="match status" value="1"/>
</dbReference>
<dbReference type="InterPro" id="IPR047872">
    <property type="entry name" value="EFG_IV"/>
</dbReference>
<evidence type="ECO:0000313" key="5">
    <source>
        <dbReference type="Proteomes" id="UP000231019"/>
    </source>
</evidence>
<sequence length="706" mass="78013">MILVDQGQGASLMSEDSKKRNIAVLGTFGSGKTTLLESLLHYLGAISQKGTIEAGTTVSDYDADEIRRHMSLGSSLCQVRTEDGWLFNFIDTPGFQDFLHESLDSLNVVEGVILVLDPLKGLDITTQKLMAAIRERHLPCMLFVNKLDHDQADFESFAAQLEETPDFQNLYHLTLPIGHGHDLSGAVEVLEEEAWVTDESREGHSEQIPSDLDAAHGLETLVEEVSEEDAHLLDTYLETGHLPVDEVRHVIHDSFKAGHRHLLLSGSGKTGAGLHSLVSALKYLAIHPEERGSVVCQEVENPEKTWEVDLNQEKLFSAYVFKTVTDPYLGKISFFRVFSGVLQNGQNVLNANGHNERMGKLMRMQGKTTEAVEELVAGDIGAVAKLAHTQTGDTLLATQLAGQAFVLYPLKKPEPIYSVAISPKHRQDENKLANGLHKLKEEDPYFTLSVDPATHQSVLGGVGQAHVELLIERLASRFHVEVELSEPRIPYRETITCMAEAQGKHKKQTGGHGQYGDVWLRLEPLPRGAGFVFETQIVGGVVPRNYWSAVEKGVQEIMQEGILARQPITDLKVTLYDGSSHNVDSSDLAFQLAAKLAFRNAYENAQPILLEPIMQLEITVAEDQTGAILSDLGSRRGHPLGMELQRGVQVIQAELPMAEVLHYPPVLTSLTHGQGSFSARFSHYAEMHELQKRELIAQVRELVSQS</sequence>
<keyword evidence="4" id="KW-0251">Elongation factor</keyword>
<dbReference type="NCBIfam" id="NF009381">
    <property type="entry name" value="PRK12740.1-5"/>
    <property type="match status" value="1"/>
</dbReference>
<dbReference type="AlphaFoldDB" id="A0A2M7G7N8"/>
<dbReference type="SUPFAM" id="SSF54211">
    <property type="entry name" value="Ribosomal protein S5 domain 2-like"/>
    <property type="match status" value="1"/>
</dbReference>
<dbReference type="GO" id="GO:0003924">
    <property type="term" value="F:GTPase activity"/>
    <property type="evidence" value="ECO:0007669"/>
    <property type="project" value="InterPro"/>
</dbReference>
<organism evidence="4 5">
    <name type="scientific">bacterium (Candidatus Blackallbacteria) CG17_big_fil_post_rev_8_21_14_2_50_48_46</name>
    <dbReference type="NCBI Taxonomy" id="2014261"/>
    <lineage>
        <taxon>Bacteria</taxon>
        <taxon>Candidatus Blackallbacteria</taxon>
    </lineage>
</organism>
<dbReference type="InterPro" id="IPR053905">
    <property type="entry name" value="EF-G-like_DII"/>
</dbReference>
<evidence type="ECO:0000256" key="1">
    <source>
        <dbReference type="ARBA" id="ARBA00022741"/>
    </source>
</evidence>
<dbReference type="InterPro" id="IPR009000">
    <property type="entry name" value="Transl_B-barrel_sf"/>
</dbReference>
<dbReference type="Pfam" id="PF03764">
    <property type="entry name" value="EFG_IV"/>
    <property type="match status" value="1"/>
</dbReference>
<evidence type="ECO:0000256" key="2">
    <source>
        <dbReference type="ARBA" id="ARBA00023134"/>
    </source>
</evidence>
<dbReference type="SUPFAM" id="SSF52540">
    <property type="entry name" value="P-loop containing nucleoside triphosphate hydrolases"/>
    <property type="match status" value="1"/>
</dbReference>
<dbReference type="CDD" id="cd03713">
    <property type="entry name" value="EFG_mtEFG_C"/>
    <property type="match status" value="1"/>
</dbReference>
<dbReference type="NCBIfam" id="NF009891">
    <property type="entry name" value="PRK13351.1-1"/>
    <property type="match status" value="1"/>
</dbReference>
<evidence type="ECO:0000259" key="3">
    <source>
        <dbReference type="PROSITE" id="PS51722"/>
    </source>
</evidence>
<dbReference type="Proteomes" id="UP000231019">
    <property type="component" value="Unassembled WGS sequence"/>
</dbReference>
<dbReference type="Gene3D" id="3.30.70.870">
    <property type="entry name" value="Elongation Factor G (Translational Gtpase), domain 3"/>
    <property type="match status" value="1"/>
</dbReference>
<dbReference type="Gene3D" id="3.40.50.300">
    <property type="entry name" value="P-loop containing nucleotide triphosphate hydrolases"/>
    <property type="match status" value="1"/>
</dbReference>
<dbReference type="InterPro" id="IPR020568">
    <property type="entry name" value="Ribosomal_Su5_D2-typ_SF"/>
</dbReference>
<accession>A0A2M7G7N8</accession>
<dbReference type="CDD" id="cd01434">
    <property type="entry name" value="EFG_mtEFG1_IV"/>
    <property type="match status" value="1"/>
</dbReference>
<dbReference type="NCBIfam" id="TIGR00231">
    <property type="entry name" value="small_GTP"/>
    <property type="match status" value="1"/>
</dbReference>
<dbReference type="InterPro" id="IPR005517">
    <property type="entry name" value="Transl_elong_EFG/EF2_IV"/>
</dbReference>
<gene>
    <name evidence="4" type="ORF">COW36_06095</name>
</gene>
<dbReference type="NCBIfam" id="NF009379">
    <property type="entry name" value="PRK12740.1-3"/>
    <property type="match status" value="1"/>
</dbReference>
<dbReference type="GO" id="GO:0005525">
    <property type="term" value="F:GTP binding"/>
    <property type="evidence" value="ECO:0007669"/>
    <property type="project" value="UniProtKB-KW"/>
</dbReference>
<dbReference type="PANTHER" id="PTHR43261:SF6">
    <property type="entry name" value="ELONGATION FACTOR G-LIKE PROTEIN"/>
    <property type="match status" value="1"/>
</dbReference>
<dbReference type="Gene3D" id="3.30.230.10">
    <property type="match status" value="1"/>
</dbReference>
<dbReference type="SUPFAM" id="SSF50447">
    <property type="entry name" value="Translation proteins"/>
    <property type="match status" value="1"/>
</dbReference>
<dbReference type="InterPro" id="IPR035647">
    <property type="entry name" value="EFG_III/V"/>
</dbReference>
<dbReference type="Gene3D" id="3.30.70.240">
    <property type="match status" value="1"/>
</dbReference>
<proteinExistence type="predicted"/>
<dbReference type="GO" id="GO:0003746">
    <property type="term" value="F:translation elongation factor activity"/>
    <property type="evidence" value="ECO:0007669"/>
    <property type="project" value="UniProtKB-KW"/>
</dbReference>
<dbReference type="FunFam" id="3.30.230.10:FF:000003">
    <property type="entry name" value="Elongation factor G"/>
    <property type="match status" value="1"/>
</dbReference>
<evidence type="ECO:0000313" key="4">
    <source>
        <dbReference type="EMBL" id="PIW18098.1"/>
    </source>
</evidence>
<dbReference type="PANTHER" id="PTHR43261">
    <property type="entry name" value="TRANSLATION ELONGATION FACTOR G-RELATED"/>
    <property type="match status" value="1"/>
</dbReference>
<dbReference type="InterPro" id="IPR041095">
    <property type="entry name" value="EFG_II"/>
</dbReference>
<name>A0A2M7G7N8_9BACT</name>
<dbReference type="Gene3D" id="2.40.30.10">
    <property type="entry name" value="Translation factors"/>
    <property type="match status" value="1"/>
</dbReference>
<dbReference type="InterPro" id="IPR027417">
    <property type="entry name" value="P-loop_NTPase"/>
</dbReference>